<evidence type="ECO:0000256" key="1">
    <source>
        <dbReference type="SAM" id="MobiDB-lite"/>
    </source>
</evidence>
<feature type="region of interest" description="Disordered" evidence="1">
    <location>
        <begin position="1"/>
        <end position="53"/>
    </location>
</feature>
<proteinExistence type="predicted"/>
<dbReference type="RefSeq" id="WP_061114686.1">
    <property type="nucleotide sequence ID" value="NZ_AP022949.1"/>
</dbReference>
<protein>
    <submittedName>
        <fullName evidence="2">Uncharacterized protein</fullName>
    </submittedName>
</protein>
<organism evidence="2 3">
    <name type="scientific">Bacillus cereus</name>
    <dbReference type="NCBI Taxonomy" id="1396"/>
    <lineage>
        <taxon>Bacteria</taxon>
        <taxon>Bacillati</taxon>
        <taxon>Bacillota</taxon>
        <taxon>Bacilli</taxon>
        <taxon>Bacillales</taxon>
        <taxon>Bacillaceae</taxon>
        <taxon>Bacillus</taxon>
        <taxon>Bacillus cereus group</taxon>
    </lineage>
</organism>
<sequence>MSIRIRQSKELERRIEEKKKEKVTGKKRGRPRKNKIEEEIKNPPFKPFDETGEIPEGYIPGLLKEGSSVTDKEALEKEQERKKAQRLYELSKEREPFVQTGKEYNVMFEKLTQAELHYLMQIIHYVPYGEKPIKKDGQLLTIGDIYAIWGVHRETGRKYINKYIKLGIAEKEKSTTSKRDEYLIIKKEFWFKGNKDFKGYNSKVMEAKMEEVIESIKIQTAEYMITAQEEENKLAEEQRREPREVKKIFPLSLLGVLLGHIHFQTFFLVHNPTDVAIQEGETVHEVMASEYKSYQREGHLEFMSKIDIWRKITGKKVKDLETEQSQKLDLYFDMLKKAGALLSIEGMENRLIMHPELAFVTPHVKETDWYKAVATMFNFTKSKKNKKKNTKKQG</sequence>
<evidence type="ECO:0000313" key="2">
    <source>
        <dbReference type="EMBL" id="KXX90083.1"/>
    </source>
</evidence>
<name>A0A150AZA5_BACCE</name>
<accession>A0A150AZA5</accession>
<dbReference type="AlphaFoldDB" id="A0A150AZA5"/>
<reference evidence="2 3" key="1">
    <citation type="submission" date="2015-12" db="EMBL/GenBank/DDBJ databases">
        <title>Bacillus cereus Group isolate.</title>
        <authorList>
            <person name="Kovac J."/>
        </authorList>
    </citation>
    <scope>NUCLEOTIDE SEQUENCE [LARGE SCALE GENOMIC DNA]</scope>
    <source>
        <strain evidence="2 3">FSL W8-0275</strain>
    </source>
</reference>
<comment type="caution">
    <text evidence="2">The sequence shown here is derived from an EMBL/GenBank/DDBJ whole genome shotgun (WGS) entry which is preliminary data.</text>
</comment>
<dbReference type="Proteomes" id="UP000075591">
    <property type="component" value="Unassembled WGS sequence"/>
</dbReference>
<evidence type="ECO:0000313" key="3">
    <source>
        <dbReference type="Proteomes" id="UP000075591"/>
    </source>
</evidence>
<dbReference type="EMBL" id="LOMT01000123">
    <property type="protein sequence ID" value="KXX90083.1"/>
    <property type="molecule type" value="Genomic_DNA"/>
</dbReference>
<gene>
    <name evidence="2" type="ORF">AT274_01620</name>
</gene>
<feature type="compositionally biased region" description="Basic and acidic residues" evidence="1">
    <location>
        <begin position="7"/>
        <end position="24"/>
    </location>
</feature>